<dbReference type="Pfam" id="PF19040">
    <property type="entry name" value="SGNH"/>
    <property type="match status" value="1"/>
</dbReference>
<evidence type="ECO:0000259" key="2">
    <source>
        <dbReference type="Pfam" id="PF01757"/>
    </source>
</evidence>
<gene>
    <name evidence="4" type="ORF">CAUJ_LOCUS10060</name>
</gene>
<protein>
    <recommendedName>
        <fullName evidence="6">Acyl_transf_3 domain-containing protein</fullName>
    </recommendedName>
</protein>
<feature type="transmembrane region" description="Helical" evidence="1">
    <location>
        <begin position="321"/>
        <end position="339"/>
    </location>
</feature>
<dbReference type="GO" id="GO:0016747">
    <property type="term" value="F:acyltransferase activity, transferring groups other than amino-acyl groups"/>
    <property type="evidence" value="ECO:0007669"/>
    <property type="project" value="InterPro"/>
</dbReference>
<keyword evidence="5" id="KW-1185">Reference proteome</keyword>
<name>A0A8S1HIB0_9PELO</name>
<dbReference type="InterPro" id="IPR050879">
    <property type="entry name" value="Acyltransferase_3"/>
</dbReference>
<feature type="transmembrane region" description="Helical" evidence="1">
    <location>
        <begin position="263"/>
        <end position="284"/>
    </location>
</feature>
<feature type="transmembrane region" description="Helical" evidence="1">
    <location>
        <begin position="38"/>
        <end position="55"/>
    </location>
</feature>
<comment type="caution">
    <text evidence="4">The sequence shown here is derived from an EMBL/GenBank/DDBJ whole genome shotgun (WGS) entry which is preliminary data.</text>
</comment>
<dbReference type="GO" id="GO:0000271">
    <property type="term" value="P:polysaccharide biosynthetic process"/>
    <property type="evidence" value="ECO:0007669"/>
    <property type="project" value="TreeGrafter"/>
</dbReference>
<feature type="transmembrane region" description="Helical" evidence="1">
    <location>
        <begin position="381"/>
        <end position="398"/>
    </location>
</feature>
<evidence type="ECO:0000256" key="1">
    <source>
        <dbReference type="SAM" id="Phobius"/>
    </source>
</evidence>
<feature type="domain" description="Acyltransferase 3" evidence="2">
    <location>
        <begin position="10"/>
        <end position="366"/>
    </location>
</feature>
<feature type="domain" description="SGNH" evidence="3">
    <location>
        <begin position="454"/>
        <end position="678"/>
    </location>
</feature>
<dbReference type="PANTHER" id="PTHR23028">
    <property type="entry name" value="ACETYLTRANSFERASE"/>
    <property type="match status" value="1"/>
</dbReference>
<dbReference type="GO" id="GO:0016020">
    <property type="term" value="C:membrane"/>
    <property type="evidence" value="ECO:0007669"/>
    <property type="project" value="TreeGrafter"/>
</dbReference>
<dbReference type="PANTHER" id="PTHR23028:SF115">
    <property type="entry name" value="ACYL_TRANSF_3 DOMAIN-CONTAINING PROTEIN-RELATED"/>
    <property type="match status" value="1"/>
</dbReference>
<dbReference type="InterPro" id="IPR002656">
    <property type="entry name" value="Acyl_transf_3_dom"/>
</dbReference>
<sequence>MAAPRVKRDDLQGLRGVAIAAVILFHFFPALFPNGYVGVDQFFVLSGFLMTMIYGSKEITKESTIDFYYRRVKRILPLYLFVICCGLIFVCFGFPSTFFPINVDSAINSVILYSNMAHHTARNEYFVMLRQAEDVFTHTWSLCVEMQFYVLAPLFFLVLSLLQSDWLSSTVYLWAILAASLVFHLVADAHTSFNNVLCRIWQFTMGCMAFFVSDYLLTIDTKPMGYDQANLLDSEAEEDKEDDVEDLELNRPPPKPEQRLPRFPFHVIHFCSLVIMLFCAFSTTTIPPPITRIATTLFTGMLIACGGLVSSHALQNKHMVYLGDVSYCLYLVHWPIYVFVKHYKEGDVPSYILAIIASYTIAVFLSETFEKFYLKLSAKPIFAMIFVFYLFVALAALLQEPIMSQVERLKYGAEKAVNVSEVQNITLEEAIKINNKWAREEYKMLILQQCFPNKNEHGYCEFNKTTLNGNLNMFVLGNSYTANLAGLVYENFKEKAKKMSKFSQSYCEVLTIKAGRCKAINNDYLKRISDAKPEVLFIIDKHDKLNDPVQAPVATDKIFLEALSTLHKYESVVSKKIYMMDSIPLPATRSLTVLATLLSHNDTINDKEMMQDLKYTNGNLRLKELVSRCPKCELINTSSSFFADGAIKFYDHETNLGYFFDGQHLTPAGQKLINHAFADAAKTLK</sequence>
<keyword evidence="1" id="KW-0472">Membrane</keyword>
<feature type="transmembrane region" description="Helical" evidence="1">
    <location>
        <begin position="146"/>
        <end position="162"/>
    </location>
</feature>
<dbReference type="Proteomes" id="UP000835052">
    <property type="component" value="Unassembled WGS sequence"/>
</dbReference>
<dbReference type="AlphaFoldDB" id="A0A8S1HIB0"/>
<feature type="transmembrane region" description="Helical" evidence="1">
    <location>
        <begin position="76"/>
        <end position="95"/>
    </location>
</feature>
<keyword evidence="1" id="KW-0812">Transmembrane</keyword>
<feature type="transmembrane region" description="Helical" evidence="1">
    <location>
        <begin position="351"/>
        <end position="369"/>
    </location>
</feature>
<keyword evidence="1" id="KW-1133">Transmembrane helix</keyword>
<proteinExistence type="predicted"/>
<feature type="transmembrane region" description="Helical" evidence="1">
    <location>
        <begin position="169"/>
        <end position="187"/>
    </location>
</feature>
<organism evidence="4 5">
    <name type="scientific">Caenorhabditis auriculariae</name>
    <dbReference type="NCBI Taxonomy" id="2777116"/>
    <lineage>
        <taxon>Eukaryota</taxon>
        <taxon>Metazoa</taxon>
        <taxon>Ecdysozoa</taxon>
        <taxon>Nematoda</taxon>
        <taxon>Chromadorea</taxon>
        <taxon>Rhabditida</taxon>
        <taxon>Rhabditina</taxon>
        <taxon>Rhabditomorpha</taxon>
        <taxon>Rhabditoidea</taxon>
        <taxon>Rhabditidae</taxon>
        <taxon>Peloderinae</taxon>
        <taxon>Caenorhabditis</taxon>
    </lineage>
</organism>
<dbReference type="InterPro" id="IPR043968">
    <property type="entry name" value="SGNH"/>
</dbReference>
<feature type="transmembrane region" description="Helical" evidence="1">
    <location>
        <begin position="290"/>
        <end position="309"/>
    </location>
</feature>
<evidence type="ECO:0000313" key="5">
    <source>
        <dbReference type="Proteomes" id="UP000835052"/>
    </source>
</evidence>
<evidence type="ECO:0008006" key="6">
    <source>
        <dbReference type="Google" id="ProtNLM"/>
    </source>
</evidence>
<dbReference type="EMBL" id="CAJGYM010000041">
    <property type="protein sequence ID" value="CAD6194141.1"/>
    <property type="molecule type" value="Genomic_DNA"/>
</dbReference>
<accession>A0A8S1HIB0</accession>
<feature type="transmembrane region" description="Helical" evidence="1">
    <location>
        <begin position="199"/>
        <end position="217"/>
    </location>
</feature>
<reference evidence="4" key="1">
    <citation type="submission" date="2020-10" db="EMBL/GenBank/DDBJ databases">
        <authorList>
            <person name="Kikuchi T."/>
        </authorList>
    </citation>
    <scope>NUCLEOTIDE SEQUENCE</scope>
    <source>
        <strain evidence="4">NKZ352</strain>
    </source>
</reference>
<dbReference type="OrthoDB" id="92766at2759"/>
<evidence type="ECO:0000259" key="3">
    <source>
        <dbReference type="Pfam" id="PF19040"/>
    </source>
</evidence>
<dbReference type="Pfam" id="PF01757">
    <property type="entry name" value="Acyl_transf_3"/>
    <property type="match status" value="1"/>
</dbReference>
<feature type="transmembrane region" description="Helical" evidence="1">
    <location>
        <begin position="12"/>
        <end position="32"/>
    </location>
</feature>
<evidence type="ECO:0000313" key="4">
    <source>
        <dbReference type="EMBL" id="CAD6194141.1"/>
    </source>
</evidence>